<dbReference type="AlphaFoldDB" id="A0AB34IK17"/>
<dbReference type="Pfam" id="PF15011">
    <property type="entry name" value="CA109-like"/>
    <property type="match status" value="1"/>
</dbReference>
<keyword evidence="2" id="KW-1185">Reference proteome</keyword>
<evidence type="ECO:0000313" key="1">
    <source>
        <dbReference type="EMBL" id="KAL1500574.1"/>
    </source>
</evidence>
<reference evidence="1 2" key="1">
    <citation type="journal article" date="2024" name="Science">
        <title>Giant polyketide synthase enzymes in the biosynthesis of giant marine polyether toxins.</title>
        <authorList>
            <person name="Fallon T.R."/>
            <person name="Shende V.V."/>
            <person name="Wierzbicki I.H."/>
            <person name="Pendleton A.L."/>
            <person name="Watervoot N.F."/>
            <person name="Auber R.P."/>
            <person name="Gonzalez D.J."/>
            <person name="Wisecaver J.H."/>
            <person name="Moore B.S."/>
        </authorList>
    </citation>
    <scope>NUCLEOTIDE SEQUENCE [LARGE SCALE GENOMIC DNA]</scope>
    <source>
        <strain evidence="1 2">12B1</strain>
    </source>
</reference>
<sequence length="214" mass="23470">MDASYWKDVCTQALSLTRRWAAEQERSVAILAALSEFHGRLGLLERGAIGALKALPDASALLHAKHVRGLENLMSALRLATSRFEALHTELSALHGAVWERHAQCSRQEADGSVFARPSTSVAGLGCGIDAQQVGLPAVLQFIEWFQELDQMFARELLLKVQLIDSISYSMPPAQLADVHRLWTLEPNLSFASLERLSLLVDSLTVPASTSQLI</sequence>
<name>A0AB34IK17_PRYPA</name>
<dbReference type="EMBL" id="JBGBPQ010000023">
    <property type="protein sequence ID" value="KAL1500574.1"/>
    <property type="molecule type" value="Genomic_DNA"/>
</dbReference>
<dbReference type="InterPro" id="IPR029159">
    <property type="entry name" value="CA109-like"/>
</dbReference>
<comment type="caution">
    <text evidence="1">The sequence shown here is derived from an EMBL/GenBank/DDBJ whole genome shotgun (WGS) entry which is preliminary data.</text>
</comment>
<accession>A0AB34IK17</accession>
<organism evidence="1 2">
    <name type="scientific">Prymnesium parvum</name>
    <name type="common">Toxic golden alga</name>
    <dbReference type="NCBI Taxonomy" id="97485"/>
    <lineage>
        <taxon>Eukaryota</taxon>
        <taxon>Haptista</taxon>
        <taxon>Haptophyta</taxon>
        <taxon>Prymnesiophyceae</taxon>
        <taxon>Prymnesiales</taxon>
        <taxon>Prymnesiaceae</taxon>
        <taxon>Prymnesium</taxon>
    </lineage>
</organism>
<proteinExistence type="predicted"/>
<gene>
    <name evidence="1" type="ORF">AB1Y20_013229</name>
</gene>
<evidence type="ECO:0000313" key="2">
    <source>
        <dbReference type="Proteomes" id="UP001515480"/>
    </source>
</evidence>
<dbReference type="Proteomes" id="UP001515480">
    <property type="component" value="Unassembled WGS sequence"/>
</dbReference>
<protein>
    <submittedName>
        <fullName evidence="1">Uncharacterized protein</fullName>
    </submittedName>
</protein>